<dbReference type="InterPro" id="IPR036046">
    <property type="entry name" value="Acylphosphatase-like_dom_sf"/>
</dbReference>
<evidence type="ECO:0000256" key="4">
    <source>
        <dbReference type="PROSITE-ProRule" id="PRU00520"/>
    </source>
</evidence>
<comment type="catalytic activity">
    <reaction evidence="3 4">
        <text>an acyl phosphate + H2O = a carboxylate + phosphate + H(+)</text>
        <dbReference type="Rhea" id="RHEA:14965"/>
        <dbReference type="ChEBI" id="CHEBI:15377"/>
        <dbReference type="ChEBI" id="CHEBI:15378"/>
        <dbReference type="ChEBI" id="CHEBI:29067"/>
        <dbReference type="ChEBI" id="CHEBI:43474"/>
        <dbReference type="ChEBI" id="CHEBI:59918"/>
        <dbReference type="EC" id="3.6.1.7"/>
    </reaction>
</comment>
<dbReference type="GO" id="GO:0003998">
    <property type="term" value="F:acylphosphatase activity"/>
    <property type="evidence" value="ECO:0007669"/>
    <property type="project" value="UniProtKB-EC"/>
</dbReference>
<gene>
    <name evidence="7" type="ORF">A2Z23_03120</name>
</gene>
<dbReference type="Gene3D" id="3.30.70.100">
    <property type="match status" value="1"/>
</dbReference>
<organism evidence="7 8">
    <name type="scientific">Candidatus Curtissbacteria bacterium RBG_16_39_7</name>
    <dbReference type="NCBI Taxonomy" id="1797707"/>
    <lineage>
        <taxon>Bacteria</taxon>
        <taxon>Candidatus Curtissiibacteriota</taxon>
    </lineage>
</organism>
<dbReference type="PANTHER" id="PTHR47268">
    <property type="entry name" value="ACYLPHOSPHATASE"/>
    <property type="match status" value="1"/>
</dbReference>
<dbReference type="InterPro" id="IPR017968">
    <property type="entry name" value="Acylphosphatase_CS"/>
</dbReference>
<evidence type="ECO:0000256" key="5">
    <source>
        <dbReference type="RuleBase" id="RU004168"/>
    </source>
</evidence>
<dbReference type="PANTHER" id="PTHR47268:SF4">
    <property type="entry name" value="ACYLPHOSPHATASE"/>
    <property type="match status" value="1"/>
</dbReference>
<dbReference type="EMBL" id="MFAV01000010">
    <property type="protein sequence ID" value="OGD86701.1"/>
    <property type="molecule type" value="Genomic_DNA"/>
</dbReference>
<dbReference type="Pfam" id="PF00708">
    <property type="entry name" value="Acylphosphatase"/>
    <property type="match status" value="1"/>
</dbReference>
<sequence>MVGEVRNLKSVHVLISGRVQGVFFRSRTKDEAQKLGLVGWVVNTPNGGVEIVAEGEKEKLEKFINWCKKGSLFAKVENVEVTWEDATGGFDDFQIHY</sequence>
<dbReference type="PROSITE" id="PS51160">
    <property type="entry name" value="ACYLPHOSPHATASE_3"/>
    <property type="match status" value="1"/>
</dbReference>
<feature type="active site" evidence="4">
    <location>
        <position position="25"/>
    </location>
</feature>
<keyword evidence="4" id="KW-0378">Hydrolase</keyword>
<dbReference type="InterPro" id="IPR001792">
    <property type="entry name" value="Acylphosphatase-like_dom"/>
</dbReference>
<evidence type="ECO:0000313" key="7">
    <source>
        <dbReference type="EMBL" id="OGD86701.1"/>
    </source>
</evidence>
<dbReference type="Proteomes" id="UP000176628">
    <property type="component" value="Unassembled WGS sequence"/>
</dbReference>
<evidence type="ECO:0000256" key="2">
    <source>
        <dbReference type="ARBA" id="ARBA00012150"/>
    </source>
</evidence>
<comment type="caution">
    <text evidence="7">The sequence shown here is derived from an EMBL/GenBank/DDBJ whole genome shotgun (WGS) entry which is preliminary data.</text>
</comment>
<dbReference type="InterPro" id="IPR020456">
    <property type="entry name" value="Acylphosphatase"/>
</dbReference>
<dbReference type="AlphaFoldDB" id="A0A1F5G4B2"/>
<dbReference type="PROSITE" id="PS00150">
    <property type="entry name" value="ACYLPHOSPHATASE_1"/>
    <property type="match status" value="1"/>
</dbReference>
<proteinExistence type="inferred from homology"/>
<accession>A0A1F5G4B2</accession>
<evidence type="ECO:0000259" key="6">
    <source>
        <dbReference type="PROSITE" id="PS51160"/>
    </source>
</evidence>
<feature type="domain" description="Acylphosphatase-like" evidence="6">
    <location>
        <begin position="10"/>
        <end position="97"/>
    </location>
</feature>
<protein>
    <recommendedName>
        <fullName evidence="2 4">acylphosphatase</fullName>
        <ecNumber evidence="2 4">3.6.1.7</ecNumber>
    </recommendedName>
</protein>
<comment type="similarity">
    <text evidence="1 5">Belongs to the acylphosphatase family.</text>
</comment>
<evidence type="ECO:0000313" key="8">
    <source>
        <dbReference type="Proteomes" id="UP000176628"/>
    </source>
</evidence>
<dbReference type="EC" id="3.6.1.7" evidence="2 4"/>
<dbReference type="SUPFAM" id="SSF54975">
    <property type="entry name" value="Acylphosphatase/BLUF domain-like"/>
    <property type="match status" value="1"/>
</dbReference>
<name>A0A1F5G4B2_9BACT</name>
<evidence type="ECO:0000256" key="3">
    <source>
        <dbReference type="ARBA" id="ARBA00047645"/>
    </source>
</evidence>
<dbReference type="PRINTS" id="PR00112">
    <property type="entry name" value="ACYLPHPHTASE"/>
</dbReference>
<feature type="active site" evidence="4">
    <location>
        <position position="43"/>
    </location>
</feature>
<reference evidence="7 8" key="1">
    <citation type="journal article" date="2016" name="Nat. Commun.">
        <title>Thousands of microbial genomes shed light on interconnected biogeochemical processes in an aquifer system.</title>
        <authorList>
            <person name="Anantharaman K."/>
            <person name="Brown C.T."/>
            <person name="Hug L.A."/>
            <person name="Sharon I."/>
            <person name="Castelle C.J."/>
            <person name="Probst A.J."/>
            <person name="Thomas B.C."/>
            <person name="Singh A."/>
            <person name="Wilkins M.J."/>
            <person name="Karaoz U."/>
            <person name="Brodie E.L."/>
            <person name="Williams K.H."/>
            <person name="Hubbard S.S."/>
            <person name="Banfield J.F."/>
        </authorList>
    </citation>
    <scope>NUCLEOTIDE SEQUENCE [LARGE SCALE GENOMIC DNA]</scope>
</reference>
<evidence type="ECO:0000256" key="1">
    <source>
        <dbReference type="ARBA" id="ARBA00005614"/>
    </source>
</evidence>